<dbReference type="Pfam" id="PF01904">
    <property type="entry name" value="DUF72"/>
    <property type="match status" value="1"/>
</dbReference>
<dbReference type="PANTHER" id="PTHR30348">
    <property type="entry name" value="UNCHARACTERIZED PROTEIN YECE"/>
    <property type="match status" value="1"/>
</dbReference>
<name>A0ABU4RI72_9HYPH</name>
<sequence length="266" mass="30216">MSLYVGIGGWTFEPWRGTFFPEGVKKVDELRYASRHVTSIEVNGTFYRTQSPATFRKWFDETPDQFVFALKAPRFAVNRRVLAEAAPSIETFVNSGIAELGHKLGPILWQFAATKRFDAEDFSAFLDLLPEKIGNLRLRHAIEPRHESFRDPAVVQMLRERNHALVYAHAEDYLELADVTADFVYARLQQCREDETAGYSDAELAGWAERTRTWQRGGLPDDLPVVCPPPAAEPRDVFAYFISGAKVRAPMAAQALIRHLDDREAQ</sequence>
<comment type="caution">
    <text evidence="1">The sequence shown here is derived from an EMBL/GenBank/DDBJ whole genome shotgun (WGS) entry which is preliminary data.</text>
</comment>
<proteinExistence type="predicted"/>
<dbReference type="EMBL" id="JAXAFJ010000001">
    <property type="protein sequence ID" value="MDX6804522.1"/>
    <property type="molecule type" value="Genomic_DNA"/>
</dbReference>
<evidence type="ECO:0000313" key="2">
    <source>
        <dbReference type="Proteomes" id="UP001274321"/>
    </source>
</evidence>
<organism evidence="1 2">
    <name type="scientific">Terrihabitans rhizophilus</name>
    <dbReference type="NCBI Taxonomy" id="3092662"/>
    <lineage>
        <taxon>Bacteria</taxon>
        <taxon>Pseudomonadati</taxon>
        <taxon>Pseudomonadota</taxon>
        <taxon>Alphaproteobacteria</taxon>
        <taxon>Hyphomicrobiales</taxon>
        <taxon>Terrihabitans</taxon>
    </lineage>
</organism>
<accession>A0ABU4RI72</accession>
<dbReference type="Gene3D" id="3.20.20.410">
    <property type="entry name" value="Protein of unknown function UPF0759"/>
    <property type="match status" value="1"/>
</dbReference>
<evidence type="ECO:0000313" key="1">
    <source>
        <dbReference type="EMBL" id="MDX6804522.1"/>
    </source>
</evidence>
<protein>
    <submittedName>
        <fullName evidence="1">DUF72 domain-containing protein</fullName>
    </submittedName>
</protein>
<dbReference type="InterPro" id="IPR036520">
    <property type="entry name" value="UPF0759_sf"/>
</dbReference>
<dbReference type="InterPro" id="IPR002763">
    <property type="entry name" value="DUF72"/>
</dbReference>
<dbReference type="SUPFAM" id="SSF117396">
    <property type="entry name" value="TM1631-like"/>
    <property type="match status" value="1"/>
</dbReference>
<dbReference type="PANTHER" id="PTHR30348:SF4">
    <property type="entry name" value="DUF72 DOMAIN-CONTAINING PROTEIN"/>
    <property type="match status" value="1"/>
</dbReference>
<dbReference type="RefSeq" id="WP_319842648.1">
    <property type="nucleotide sequence ID" value="NZ_JAXAFJ010000001.1"/>
</dbReference>
<keyword evidence="2" id="KW-1185">Reference proteome</keyword>
<gene>
    <name evidence="1" type="ORF">SCD90_00465</name>
</gene>
<reference evidence="1 2" key="1">
    <citation type="submission" date="2023-11" db="EMBL/GenBank/DDBJ databases">
        <authorList>
            <person name="Bao R."/>
        </authorList>
    </citation>
    <scope>NUCLEOTIDE SEQUENCE [LARGE SCALE GENOMIC DNA]</scope>
    <source>
        <strain evidence="1 2">PJ23</strain>
    </source>
</reference>
<dbReference type="Proteomes" id="UP001274321">
    <property type="component" value="Unassembled WGS sequence"/>
</dbReference>